<evidence type="ECO:0000256" key="8">
    <source>
        <dbReference type="SAM" id="Phobius"/>
    </source>
</evidence>
<evidence type="ECO:0000259" key="9">
    <source>
        <dbReference type="Pfam" id="PF13839"/>
    </source>
</evidence>
<sequence>MAWPPKSVFPGVGIGSISSTLVLPRKVSSIAIFIGGLALFLFLGSWLLISSPIGTTVQVYFLGANDIDNNNSIKTKPHEELTKIRRSELIVSPTDVKSNPGSVVNDTTLKENDTKGSNVVLSPSQLSSGASPSFLSQPPNASSKLDSAALVNDSEAKETDQSSSHSFHDNSSGIKVRVGNPTPVESFDSKSETLLPSSQLQENSSSINSGSCDLYHGRWLYDSSGPLYTNDTCPVLTQMQNCQGNGRPDKDYENWRWKPTQCDLPRFDPKKFLELMRGKTLAFIGDSVARNQMESLLCILWQVEVPKNRGNKRMQRWSFKSTSVNIVRIWSSWLVRQTSEPLDFSPAGVVKLHLDAPDDGFMDLVPGFDVVVLSSGHWFAKQSVYILNNEIVGGQLWWPDKNRPKKIDNIEAFGISVETILSALGTHPNYTGLTIVRSYSPDHYEGGAWNTGGSCTGKSSPALEGHLVENGFTNIMHEKQVMGFNKAIKKVTNHSKLKLMDITEAFSYRHDGHPGPYRNPDPNKITKRGPHGEPPPQDCLHWCMPGPVDTWNEIVFEIIRREFEDTATFPV</sequence>
<gene>
    <name evidence="11" type="ORF">FRX31_014423</name>
</gene>
<evidence type="ECO:0000256" key="6">
    <source>
        <dbReference type="ARBA" id="ARBA00023136"/>
    </source>
</evidence>
<accession>A0A7J6WH78</accession>
<comment type="subcellular location">
    <subcellularLocation>
        <location evidence="1">Membrane</location>
        <topology evidence="1">Single-pass membrane protein</topology>
    </subcellularLocation>
</comment>
<feature type="domain" description="Trichome birefringence-like N-terminal" evidence="10">
    <location>
        <begin position="211"/>
        <end position="263"/>
    </location>
</feature>
<keyword evidence="5 8" id="KW-1133">Transmembrane helix</keyword>
<keyword evidence="4" id="KW-0735">Signal-anchor</keyword>
<keyword evidence="3 8" id="KW-0812">Transmembrane</keyword>
<evidence type="ECO:0000256" key="4">
    <source>
        <dbReference type="ARBA" id="ARBA00022968"/>
    </source>
</evidence>
<keyword evidence="6 8" id="KW-0472">Membrane</keyword>
<feature type="domain" description="Trichome birefringence-like C-terminal" evidence="9">
    <location>
        <begin position="264"/>
        <end position="557"/>
    </location>
</feature>
<feature type="region of interest" description="Disordered" evidence="7">
    <location>
        <begin position="95"/>
        <end position="207"/>
    </location>
</feature>
<dbReference type="GO" id="GO:0016020">
    <property type="term" value="C:membrane"/>
    <property type="evidence" value="ECO:0007669"/>
    <property type="project" value="UniProtKB-SubCell"/>
</dbReference>
<feature type="compositionally biased region" description="Polar residues" evidence="7">
    <location>
        <begin position="192"/>
        <end position="207"/>
    </location>
</feature>
<feature type="region of interest" description="Disordered" evidence="7">
    <location>
        <begin position="510"/>
        <end position="533"/>
    </location>
</feature>
<organism evidence="11 12">
    <name type="scientific">Thalictrum thalictroides</name>
    <name type="common">Rue-anemone</name>
    <name type="synonym">Anemone thalictroides</name>
    <dbReference type="NCBI Taxonomy" id="46969"/>
    <lineage>
        <taxon>Eukaryota</taxon>
        <taxon>Viridiplantae</taxon>
        <taxon>Streptophyta</taxon>
        <taxon>Embryophyta</taxon>
        <taxon>Tracheophyta</taxon>
        <taxon>Spermatophyta</taxon>
        <taxon>Magnoliopsida</taxon>
        <taxon>Ranunculales</taxon>
        <taxon>Ranunculaceae</taxon>
        <taxon>Thalictroideae</taxon>
        <taxon>Thalictrum</taxon>
    </lineage>
</organism>
<dbReference type="InterPro" id="IPR026057">
    <property type="entry name" value="TBL_C"/>
</dbReference>
<evidence type="ECO:0000256" key="5">
    <source>
        <dbReference type="ARBA" id="ARBA00022989"/>
    </source>
</evidence>
<evidence type="ECO:0000256" key="2">
    <source>
        <dbReference type="ARBA" id="ARBA00007727"/>
    </source>
</evidence>
<dbReference type="AlphaFoldDB" id="A0A7J6WH78"/>
<feature type="compositionally biased region" description="Low complexity" evidence="7">
    <location>
        <begin position="162"/>
        <end position="172"/>
    </location>
</feature>
<feature type="transmembrane region" description="Helical" evidence="8">
    <location>
        <begin position="30"/>
        <end position="49"/>
    </location>
</feature>
<dbReference type="Pfam" id="PF14416">
    <property type="entry name" value="PMR5N"/>
    <property type="match status" value="1"/>
</dbReference>
<dbReference type="PANTHER" id="PTHR32285:SF18">
    <property type="entry name" value="PROTEIN TRICHOME BIREFRINGENCE-LIKE 18"/>
    <property type="match status" value="1"/>
</dbReference>
<dbReference type="Proteomes" id="UP000554482">
    <property type="component" value="Unassembled WGS sequence"/>
</dbReference>
<reference evidence="11 12" key="1">
    <citation type="submission" date="2020-06" db="EMBL/GenBank/DDBJ databases">
        <title>Transcriptomic and genomic resources for Thalictrum thalictroides and T. hernandezii: Facilitating candidate gene discovery in an emerging model plant lineage.</title>
        <authorList>
            <person name="Arias T."/>
            <person name="Riano-Pachon D.M."/>
            <person name="Di Stilio V.S."/>
        </authorList>
    </citation>
    <scope>NUCLEOTIDE SEQUENCE [LARGE SCALE GENOMIC DNA]</scope>
    <source>
        <strain evidence="12">cv. WT478/WT964</strain>
        <tissue evidence="11">Leaves</tissue>
    </source>
</reference>
<keyword evidence="12" id="KW-1185">Reference proteome</keyword>
<evidence type="ECO:0000256" key="1">
    <source>
        <dbReference type="ARBA" id="ARBA00004167"/>
    </source>
</evidence>
<evidence type="ECO:0000256" key="7">
    <source>
        <dbReference type="SAM" id="MobiDB-lite"/>
    </source>
</evidence>
<protein>
    <submittedName>
        <fullName evidence="11">Trichome birefringence-like</fullName>
    </submittedName>
</protein>
<dbReference type="EMBL" id="JABWDY010016597">
    <property type="protein sequence ID" value="KAF5195990.1"/>
    <property type="molecule type" value="Genomic_DNA"/>
</dbReference>
<comment type="caution">
    <text evidence="11">The sequence shown here is derived from an EMBL/GenBank/DDBJ whole genome shotgun (WGS) entry which is preliminary data.</text>
</comment>
<evidence type="ECO:0000313" key="11">
    <source>
        <dbReference type="EMBL" id="KAF5195990.1"/>
    </source>
</evidence>
<dbReference type="OrthoDB" id="630188at2759"/>
<dbReference type="InterPro" id="IPR025846">
    <property type="entry name" value="TBL_N"/>
</dbReference>
<evidence type="ECO:0000256" key="3">
    <source>
        <dbReference type="ARBA" id="ARBA00022692"/>
    </source>
</evidence>
<feature type="compositionally biased region" description="Polar residues" evidence="7">
    <location>
        <begin position="95"/>
        <end position="107"/>
    </location>
</feature>
<dbReference type="PANTHER" id="PTHR32285">
    <property type="entry name" value="PROTEIN TRICHOME BIREFRINGENCE-LIKE 9-RELATED"/>
    <property type="match status" value="1"/>
</dbReference>
<feature type="compositionally biased region" description="Low complexity" evidence="7">
    <location>
        <begin position="121"/>
        <end position="138"/>
    </location>
</feature>
<dbReference type="GO" id="GO:0016413">
    <property type="term" value="F:O-acetyltransferase activity"/>
    <property type="evidence" value="ECO:0007669"/>
    <property type="project" value="InterPro"/>
</dbReference>
<evidence type="ECO:0000259" key="10">
    <source>
        <dbReference type="Pfam" id="PF14416"/>
    </source>
</evidence>
<comment type="similarity">
    <text evidence="2">Belongs to the PC-esterase family. TBL subfamily.</text>
</comment>
<name>A0A7J6WH78_THATH</name>
<dbReference type="InterPro" id="IPR029962">
    <property type="entry name" value="TBL"/>
</dbReference>
<evidence type="ECO:0000313" key="12">
    <source>
        <dbReference type="Proteomes" id="UP000554482"/>
    </source>
</evidence>
<dbReference type="GO" id="GO:0005794">
    <property type="term" value="C:Golgi apparatus"/>
    <property type="evidence" value="ECO:0007669"/>
    <property type="project" value="TreeGrafter"/>
</dbReference>
<dbReference type="Pfam" id="PF13839">
    <property type="entry name" value="PC-Esterase"/>
    <property type="match status" value="1"/>
</dbReference>
<proteinExistence type="inferred from homology"/>